<feature type="region of interest" description="Disordered" evidence="8">
    <location>
        <begin position="272"/>
        <end position="295"/>
    </location>
</feature>
<keyword evidence="5" id="KW-0472">Membrane</keyword>
<dbReference type="GO" id="GO:0005886">
    <property type="term" value="C:plasma membrane"/>
    <property type="evidence" value="ECO:0007669"/>
    <property type="project" value="TreeGrafter"/>
</dbReference>
<dbReference type="EMBL" id="JAERUA010000007">
    <property type="protein sequence ID" value="KAI1897502.1"/>
    <property type="molecule type" value="Genomic_DNA"/>
</dbReference>
<dbReference type="SMART" id="SM00603">
    <property type="entry name" value="LCCL"/>
    <property type="match status" value="1"/>
</dbReference>
<dbReference type="AlphaFoldDB" id="A0A8T3DLV9"/>
<dbReference type="InterPro" id="IPR000859">
    <property type="entry name" value="CUB_dom"/>
</dbReference>
<dbReference type="PANTHER" id="PTHR46806">
    <property type="entry name" value="F5/8 TYPE C DOMAIN-CONTAINING PROTEIN"/>
    <property type="match status" value="1"/>
</dbReference>
<dbReference type="SUPFAM" id="SSF49854">
    <property type="entry name" value="Spermadhesin, CUB domain"/>
    <property type="match status" value="1"/>
</dbReference>
<keyword evidence="2" id="KW-0597">Phosphoprotein</keyword>
<dbReference type="InterPro" id="IPR035914">
    <property type="entry name" value="Sperma_CUB_dom_sf"/>
</dbReference>
<evidence type="ECO:0000313" key="14">
    <source>
        <dbReference type="Proteomes" id="UP000829720"/>
    </source>
</evidence>
<protein>
    <recommendedName>
        <fullName evidence="15">Discoidin, CUB and LCCL domain-containing protein 1</fullName>
    </recommendedName>
</protein>
<dbReference type="PROSITE" id="PS01180">
    <property type="entry name" value="CUB"/>
    <property type="match status" value="1"/>
</dbReference>
<dbReference type="InterPro" id="IPR036609">
    <property type="entry name" value="LCCL_sf"/>
</dbReference>
<keyword evidence="14" id="KW-1185">Reference proteome</keyword>
<dbReference type="Gene3D" id="2.60.120.260">
    <property type="entry name" value="Galactose-binding domain-like"/>
    <property type="match status" value="1"/>
</dbReference>
<evidence type="ECO:0000259" key="11">
    <source>
        <dbReference type="PROSITE" id="PS50022"/>
    </source>
</evidence>
<evidence type="ECO:0000256" key="3">
    <source>
        <dbReference type="ARBA" id="ARBA00022692"/>
    </source>
</evidence>
<dbReference type="CDD" id="cd00041">
    <property type="entry name" value="CUB"/>
    <property type="match status" value="1"/>
</dbReference>
<feature type="domain" description="F5/8 type C" evidence="11">
    <location>
        <begin position="243"/>
        <end position="398"/>
    </location>
</feature>
<dbReference type="FunFam" id="2.60.120.290:FF:000005">
    <property type="entry name" value="Procollagen C-endopeptidase enhancer 1"/>
    <property type="match status" value="1"/>
</dbReference>
<keyword evidence="9" id="KW-0732">Signal</keyword>
<comment type="subcellular location">
    <subcellularLocation>
        <location evidence="1">Membrane</location>
        <topology evidence="1">Single-pass type I membrane protein</topology>
    </subcellularLocation>
</comment>
<evidence type="ECO:0000256" key="6">
    <source>
        <dbReference type="ARBA" id="ARBA00023157"/>
    </source>
</evidence>
<dbReference type="InterPro" id="IPR000421">
    <property type="entry name" value="FA58C"/>
</dbReference>
<organism evidence="13 14">
    <name type="scientific">Albula goreensis</name>
    <dbReference type="NCBI Taxonomy" id="1534307"/>
    <lineage>
        <taxon>Eukaryota</taxon>
        <taxon>Metazoa</taxon>
        <taxon>Chordata</taxon>
        <taxon>Craniata</taxon>
        <taxon>Vertebrata</taxon>
        <taxon>Euteleostomi</taxon>
        <taxon>Actinopterygii</taxon>
        <taxon>Neopterygii</taxon>
        <taxon>Teleostei</taxon>
        <taxon>Albuliformes</taxon>
        <taxon>Albulidae</taxon>
        <taxon>Albula</taxon>
    </lineage>
</organism>
<evidence type="ECO:0000256" key="7">
    <source>
        <dbReference type="PROSITE-ProRule" id="PRU00059"/>
    </source>
</evidence>
<dbReference type="Pfam" id="PF03815">
    <property type="entry name" value="LCCL"/>
    <property type="match status" value="1"/>
</dbReference>
<dbReference type="SUPFAM" id="SSF69848">
    <property type="entry name" value="LCCL domain"/>
    <property type="match status" value="1"/>
</dbReference>
<comment type="caution">
    <text evidence="13">The sequence shown here is derived from an EMBL/GenBank/DDBJ whole genome shotgun (WGS) entry which is preliminary data.</text>
</comment>
<comment type="caution">
    <text evidence="7">Lacks conserved residue(s) required for the propagation of feature annotation.</text>
</comment>
<dbReference type="GO" id="GO:0038023">
    <property type="term" value="F:signaling receptor activity"/>
    <property type="evidence" value="ECO:0007669"/>
    <property type="project" value="TreeGrafter"/>
</dbReference>
<dbReference type="Pfam" id="PF00431">
    <property type="entry name" value="CUB"/>
    <property type="match status" value="1"/>
</dbReference>
<dbReference type="PROSITE" id="PS50820">
    <property type="entry name" value="LCCL"/>
    <property type="match status" value="1"/>
</dbReference>
<name>A0A8T3DLV9_9TELE</name>
<dbReference type="InterPro" id="IPR050633">
    <property type="entry name" value="Neuropilin_MCO_CoagFactor"/>
</dbReference>
<dbReference type="Gene3D" id="2.170.130.20">
    <property type="entry name" value="LCCL-like domain"/>
    <property type="match status" value="1"/>
</dbReference>
<feature type="chain" id="PRO_5035771038" description="Discoidin, CUB and LCCL domain-containing protein 1" evidence="9">
    <location>
        <begin position="19"/>
        <end position="404"/>
    </location>
</feature>
<feature type="disulfide bond" evidence="7">
    <location>
        <begin position="30"/>
        <end position="57"/>
    </location>
</feature>
<feature type="domain" description="LCCL" evidence="12">
    <location>
        <begin position="146"/>
        <end position="242"/>
    </location>
</feature>
<gene>
    <name evidence="13" type="ORF">AGOR_G00083930</name>
</gene>
<reference evidence="13" key="1">
    <citation type="submission" date="2021-01" db="EMBL/GenBank/DDBJ databases">
        <authorList>
            <person name="Zahm M."/>
            <person name="Roques C."/>
            <person name="Cabau C."/>
            <person name="Klopp C."/>
            <person name="Donnadieu C."/>
            <person name="Jouanno E."/>
            <person name="Lampietro C."/>
            <person name="Louis A."/>
            <person name="Herpin A."/>
            <person name="Echchiki A."/>
            <person name="Berthelot C."/>
            <person name="Parey E."/>
            <person name="Roest-Crollius H."/>
            <person name="Braasch I."/>
            <person name="Postlethwait J."/>
            <person name="Bobe J."/>
            <person name="Montfort J."/>
            <person name="Bouchez O."/>
            <person name="Begum T."/>
            <person name="Mejri S."/>
            <person name="Adams A."/>
            <person name="Chen W.-J."/>
            <person name="Guiguen Y."/>
        </authorList>
    </citation>
    <scope>NUCLEOTIDE SEQUENCE</scope>
    <source>
        <tissue evidence="13">Blood</tissue>
    </source>
</reference>
<dbReference type="SMART" id="SM00042">
    <property type="entry name" value="CUB"/>
    <property type="match status" value="1"/>
</dbReference>
<dbReference type="PROSITE" id="PS50022">
    <property type="entry name" value="FA58C_3"/>
    <property type="match status" value="1"/>
</dbReference>
<keyword evidence="4" id="KW-1133">Transmembrane helix</keyword>
<evidence type="ECO:0000313" key="13">
    <source>
        <dbReference type="EMBL" id="KAI1897502.1"/>
    </source>
</evidence>
<keyword evidence="6 7" id="KW-1015">Disulfide bond</keyword>
<dbReference type="SUPFAM" id="SSF49785">
    <property type="entry name" value="Galactose-binding domain-like"/>
    <property type="match status" value="1"/>
</dbReference>
<evidence type="ECO:0000256" key="9">
    <source>
        <dbReference type="SAM" id="SignalP"/>
    </source>
</evidence>
<dbReference type="OrthoDB" id="8928521at2759"/>
<sequence length="404" mass="45057">MSGNEILYGFFLIHSALSIVLFGEKLGDGCGHTVLGRESGILSSKNYPGTYPNNTWCEVKLRVPEGNSIILKFGDLDIEAKECESDYVKIIKGTYGNELVYGPFCGNLKNQPKEVHVDFSEITIQFRSGLHVSGRGFLLSYATREHKDLLTCLDKGSHFSSPTYRKYCPAGCKAVAGDIYGDITQGYRHTSVLCKAAVHAGVILDEVGGAISVEEHKGLSHYSATRANGIQSKDGSLSDTLFTFLTNDGKKHTTLPPVSLSASSWRGGESWRLREASPNNTQPDSKGRPWTPEHNNSEQWLQLDLGEKKKITGIVTTGSTLLDLDYYVQSYKIQHKERNRWKTYTHYNSSNDMVFEGNVDCLHSSRNTFQPPIVARYLRVIPQTWNQRIAMTVELLGYPFVKAQ</sequence>
<evidence type="ECO:0000259" key="10">
    <source>
        <dbReference type="PROSITE" id="PS01180"/>
    </source>
</evidence>
<dbReference type="SMART" id="SM00231">
    <property type="entry name" value="FA58C"/>
    <property type="match status" value="1"/>
</dbReference>
<evidence type="ECO:0000256" key="5">
    <source>
        <dbReference type="ARBA" id="ARBA00023136"/>
    </source>
</evidence>
<proteinExistence type="predicted"/>
<evidence type="ECO:0000256" key="8">
    <source>
        <dbReference type="SAM" id="MobiDB-lite"/>
    </source>
</evidence>
<dbReference type="Proteomes" id="UP000829720">
    <property type="component" value="Unassembled WGS sequence"/>
</dbReference>
<dbReference type="InterPro" id="IPR008979">
    <property type="entry name" value="Galactose-bd-like_sf"/>
</dbReference>
<keyword evidence="3" id="KW-0812">Transmembrane</keyword>
<evidence type="ECO:0000256" key="2">
    <source>
        <dbReference type="ARBA" id="ARBA00022553"/>
    </source>
</evidence>
<feature type="signal peptide" evidence="9">
    <location>
        <begin position="1"/>
        <end position="18"/>
    </location>
</feature>
<dbReference type="Pfam" id="PF00754">
    <property type="entry name" value="F5_F8_type_C"/>
    <property type="match status" value="1"/>
</dbReference>
<accession>A0A8T3DLV9</accession>
<evidence type="ECO:0000256" key="4">
    <source>
        <dbReference type="ARBA" id="ARBA00022989"/>
    </source>
</evidence>
<dbReference type="PANTHER" id="PTHR46806:SF1">
    <property type="entry name" value="DISCOIDIN, CUB AND LCCL DOMAIN-CONTAINING PROTEIN 1"/>
    <property type="match status" value="1"/>
</dbReference>
<dbReference type="CDD" id="cd00057">
    <property type="entry name" value="FA58C"/>
    <property type="match status" value="1"/>
</dbReference>
<evidence type="ECO:0000256" key="1">
    <source>
        <dbReference type="ARBA" id="ARBA00004479"/>
    </source>
</evidence>
<dbReference type="InterPro" id="IPR004043">
    <property type="entry name" value="LCCL"/>
</dbReference>
<evidence type="ECO:0000259" key="12">
    <source>
        <dbReference type="PROSITE" id="PS50820"/>
    </source>
</evidence>
<evidence type="ECO:0008006" key="15">
    <source>
        <dbReference type="Google" id="ProtNLM"/>
    </source>
</evidence>
<dbReference type="PROSITE" id="PS01285">
    <property type="entry name" value="FA58C_1"/>
    <property type="match status" value="1"/>
</dbReference>
<dbReference type="Gene3D" id="2.60.120.290">
    <property type="entry name" value="Spermadhesin, CUB domain"/>
    <property type="match status" value="1"/>
</dbReference>
<feature type="domain" description="CUB" evidence="10">
    <location>
        <begin position="30"/>
        <end position="144"/>
    </location>
</feature>